<dbReference type="PANTHER" id="PTHR35131">
    <property type="entry name" value="EXPRESSED PROTEIN"/>
    <property type="match status" value="1"/>
</dbReference>
<protein>
    <submittedName>
        <fullName evidence="1">Uncharacterized protein</fullName>
    </submittedName>
</protein>
<reference evidence="1 2" key="1">
    <citation type="submission" date="2024-02" db="EMBL/GenBank/DDBJ databases">
        <authorList>
            <person name="Vignale AGUSTIN F."/>
            <person name="Sosa J E."/>
            <person name="Modenutti C."/>
        </authorList>
    </citation>
    <scope>NUCLEOTIDE SEQUENCE [LARGE SCALE GENOMIC DNA]</scope>
</reference>
<name>A0ABC8TQ56_9AQUA</name>
<dbReference type="EMBL" id="CAUOFW020005797">
    <property type="protein sequence ID" value="CAK9171591.1"/>
    <property type="molecule type" value="Genomic_DNA"/>
</dbReference>
<dbReference type="PANTHER" id="PTHR35131:SF1">
    <property type="entry name" value="EXPRESSED PROTEIN"/>
    <property type="match status" value="1"/>
</dbReference>
<organism evidence="1 2">
    <name type="scientific">Ilex paraguariensis</name>
    <name type="common">yerba mate</name>
    <dbReference type="NCBI Taxonomy" id="185542"/>
    <lineage>
        <taxon>Eukaryota</taxon>
        <taxon>Viridiplantae</taxon>
        <taxon>Streptophyta</taxon>
        <taxon>Embryophyta</taxon>
        <taxon>Tracheophyta</taxon>
        <taxon>Spermatophyta</taxon>
        <taxon>Magnoliopsida</taxon>
        <taxon>eudicotyledons</taxon>
        <taxon>Gunneridae</taxon>
        <taxon>Pentapetalae</taxon>
        <taxon>asterids</taxon>
        <taxon>campanulids</taxon>
        <taxon>Aquifoliales</taxon>
        <taxon>Aquifoliaceae</taxon>
        <taxon>Ilex</taxon>
    </lineage>
</organism>
<gene>
    <name evidence="1" type="ORF">ILEXP_LOCUS41170</name>
</gene>
<proteinExistence type="predicted"/>
<keyword evidence="2" id="KW-1185">Reference proteome</keyword>
<dbReference type="AlphaFoldDB" id="A0ABC8TQ56"/>
<sequence length="129" mass="14691">MTKLAYRDRTRTSKVPEKMSATAPIEVGARGTVGSLLRKEIEYFRRLDLDPCGSSIRPQRHSVDMASTGGKSWPSFGFLMRVWRKRKRRCSGYLPRVCSAVEVAESYLLNGVSGFSYWNLKADMESYEI</sequence>
<accession>A0ABC8TQ56</accession>
<evidence type="ECO:0000313" key="1">
    <source>
        <dbReference type="EMBL" id="CAK9171591.1"/>
    </source>
</evidence>
<dbReference type="Proteomes" id="UP001642360">
    <property type="component" value="Unassembled WGS sequence"/>
</dbReference>
<evidence type="ECO:0000313" key="2">
    <source>
        <dbReference type="Proteomes" id="UP001642360"/>
    </source>
</evidence>
<comment type="caution">
    <text evidence="1">The sequence shown here is derived from an EMBL/GenBank/DDBJ whole genome shotgun (WGS) entry which is preliminary data.</text>
</comment>